<dbReference type="Proteomes" id="UP000186817">
    <property type="component" value="Unassembled WGS sequence"/>
</dbReference>
<sequence>MVLWFDEETRQSSAAEVGQPQTIGQQRPEPEIQFSHRLRKDDSRDESRTSPNTGLGYICKQAWPGSSLPGRILTNPDADDRPPAAAHHWHGIFMVADMDTDKALCTSLARNVAARTSPWVACLREEDESSQKIFLEPRYWHSSLVQLAQKSTQSLKTAGHVKLLALDNLCEAEVSIEPEVHPGKKLINLRRLKAPITLFCALLYIKPGDNLPDTDPLYPPAPSKDPMIRELQRRSWEEEPFTRTRFYLADEMLKVQPNPFGERYEMVRWAKDPVKWDVFKAVDLKIAREVGRILIDQDLTLEEEGWQSYIYLSEKDQDWVMKNCPKTQTIELTKEFQEQLDQIRSHKFGD</sequence>
<dbReference type="EMBL" id="LSRX01000343">
    <property type="protein sequence ID" value="OLP99989.1"/>
    <property type="molecule type" value="Genomic_DNA"/>
</dbReference>
<feature type="region of interest" description="Disordered" evidence="1">
    <location>
        <begin position="1"/>
        <end position="56"/>
    </location>
</feature>
<proteinExistence type="predicted"/>
<comment type="caution">
    <text evidence="2">The sequence shown here is derived from an EMBL/GenBank/DDBJ whole genome shotgun (WGS) entry which is preliminary data.</text>
</comment>
<name>A0A1Q9DXW8_SYMMI</name>
<organism evidence="2 3">
    <name type="scientific">Symbiodinium microadriaticum</name>
    <name type="common">Dinoflagellate</name>
    <name type="synonym">Zooxanthella microadriatica</name>
    <dbReference type="NCBI Taxonomy" id="2951"/>
    <lineage>
        <taxon>Eukaryota</taxon>
        <taxon>Sar</taxon>
        <taxon>Alveolata</taxon>
        <taxon>Dinophyceae</taxon>
        <taxon>Suessiales</taxon>
        <taxon>Symbiodiniaceae</taxon>
        <taxon>Symbiodinium</taxon>
    </lineage>
</organism>
<evidence type="ECO:0000256" key="1">
    <source>
        <dbReference type="SAM" id="MobiDB-lite"/>
    </source>
</evidence>
<keyword evidence="3" id="KW-1185">Reference proteome</keyword>
<evidence type="ECO:0000313" key="2">
    <source>
        <dbReference type="EMBL" id="OLP99989.1"/>
    </source>
</evidence>
<dbReference type="AlphaFoldDB" id="A0A1Q9DXW8"/>
<protein>
    <submittedName>
        <fullName evidence="2">Uncharacterized protein</fullName>
    </submittedName>
</protein>
<accession>A0A1Q9DXW8</accession>
<evidence type="ECO:0000313" key="3">
    <source>
        <dbReference type="Proteomes" id="UP000186817"/>
    </source>
</evidence>
<gene>
    <name evidence="2" type="ORF">AK812_SmicGene17400</name>
</gene>
<reference evidence="2 3" key="1">
    <citation type="submission" date="2016-02" db="EMBL/GenBank/DDBJ databases">
        <title>Genome analysis of coral dinoflagellate symbionts highlights evolutionary adaptations to a symbiotic lifestyle.</title>
        <authorList>
            <person name="Aranda M."/>
            <person name="Li Y."/>
            <person name="Liew Y.J."/>
            <person name="Baumgarten S."/>
            <person name="Simakov O."/>
            <person name="Wilson M."/>
            <person name="Piel J."/>
            <person name="Ashoor H."/>
            <person name="Bougouffa S."/>
            <person name="Bajic V.B."/>
            <person name="Ryu T."/>
            <person name="Ravasi T."/>
            <person name="Bayer T."/>
            <person name="Micklem G."/>
            <person name="Kim H."/>
            <person name="Bhak J."/>
            <person name="Lajeunesse T.C."/>
            <person name="Voolstra C.R."/>
        </authorList>
    </citation>
    <scope>NUCLEOTIDE SEQUENCE [LARGE SCALE GENOMIC DNA]</scope>
    <source>
        <strain evidence="2 3">CCMP2467</strain>
    </source>
</reference>
<feature type="compositionally biased region" description="Polar residues" evidence="1">
    <location>
        <begin position="11"/>
        <end position="25"/>
    </location>
</feature>
<feature type="compositionally biased region" description="Basic and acidic residues" evidence="1">
    <location>
        <begin position="39"/>
        <end position="48"/>
    </location>
</feature>